<dbReference type="AlphaFoldDB" id="A0AAD5J3F6"/>
<reference evidence="2" key="2">
    <citation type="submission" date="2023-02" db="EMBL/GenBank/DDBJ databases">
        <authorList>
            <person name="Swenson N.G."/>
            <person name="Wegrzyn J.L."/>
            <person name="Mcevoy S.L."/>
        </authorList>
    </citation>
    <scope>NUCLEOTIDE SEQUENCE</scope>
    <source>
        <strain evidence="2">91603</strain>
        <tissue evidence="2">Leaf</tissue>
    </source>
</reference>
<dbReference type="EMBL" id="JAJSOW010000100">
    <property type="protein sequence ID" value="KAI9185006.1"/>
    <property type="molecule type" value="Genomic_DNA"/>
</dbReference>
<dbReference type="Proteomes" id="UP001064489">
    <property type="component" value="Chromosome 3"/>
</dbReference>
<dbReference type="PANTHER" id="PTHR42648">
    <property type="entry name" value="TRANSPOSASE, PUTATIVE-RELATED"/>
    <property type="match status" value="1"/>
</dbReference>
<dbReference type="InterPro" id="IPR039537">
    <property type="entry name" value="Retrotran_Ty1/copia-like"/>
</dbReference>
<comment type="caution">
    <text evidence="2">The sequence shown here is derived from an EMBL/GenBank/DDBJ whole genome shotgun (WGS) entry which is preliminary data.</text>
</comment>
<sequence length="110" mass="13139">MKHKNEALNKFREWKTLVEKQSERKVKKLRTDNGHEFCSDEFTDFCKKEGIQRHKTVRKTPQQNGLAGRMNRTLLERVRCMLSNAKLPNQFWAEAVSTAYYLEYMSFISY</sequence>
<reference evidence="2" key="1">
    <citation type="journal article" date="2022" name="Plant J.">
        <title>Strategies of tolerance reflected in two North American maple genomes.</title>
        <authorList>
            <person name="McEvoy S.L."/>
            <person name="Sezen U.U."/>
            <person name="Trouern-Trend A."/>
            <person name="McMahon S.M."/>
            <person name="Schaberg P.G."/>
            <person name="Yang J."/>
            <person name="Wegrzyn J.L."/>
            <person name="Swenson N.G."/>
        </authorList>
    </citation>
    <scope>NUCLEOTIDE SEQUENCE</scope>
    <source>
        <strain evidence="2">91603</strain>
    </source>
</reference>
<keyword evidence="3" id="KW-1185">Reference proteome</keyword>
<dbReference type="Gene3D" id="3.30.420.10">
    <property type="entry name" value="Ribonuclease H-like superfamily/Ribonuclease H"/>
    <property type="match status" value="1"/>
</dbReference>
<protein>
    <recommendedName>
        <fullName evidence="1">Integrase catalytic domain-containing protein</fullName>
    </recommendedName>
</protein>
<dbReference type="PANTHER" id="PTHR42648:SF28">
    <property type="entry name" value="TRANSPOSON-ENCODED PROTEIN WITH RIBONUCLEASE H-LIKE AND RETROVIRUS ZINC FINGER-LIKE DOMAINS"/>
    <property type="match status" value="1"/>
</dbReference>
<name>A0AAD5J3F6_ACENE</name>
<gene>
    <name evidence="2" type="ORF">LWI28_003313</name>
</gene>
<evidence type="ECO:0000313" key="3">
    <source>
        <dbReference type="Proteomes" id="UP001064489"/>
    </source>
</evidence>
<evidence type="ECO:0000313" key="2">
    <source>
        <dbReference type="EMBL" id="KAI9185006.1"/>
    </source>
</evidence>
<dbReference type="GO" id="GO:0015074">
    <property type="term" value="P:DNA integration"/>
    <property type="evidence" value="ECO:0007669"/>
    <property type="project" value="InterPro"/>
</dbReference>
<accession>A0AAD5J3F6</accession>
<dbReference type="InterPro" id="IPR036397">
    <property type="entry name" value="RNaseH_sf"/>
</dbReference>
<dbReference type="SUPFAM" id="SSF53098">
    <property type="entry name" value="Ribonuclease H-like"/>
    <property type="match status" value="1"/>
</dbReference>
<feature type="domain" description="Integrase catalytic" evidence="1">
    <location>
        <begin position="1"/>
        <end position="110"/>
    </location>
</feature>
<dbReference type="InterPro" id="IPR001584">
    <property type="entry name" value="Integrase_cat-core"/>
</dbReference>
<evidence type="ECO:0000259" key="1">
    <source>
        <dbReference type="PROSITE" id="PS50994"/>
    </source>
</evidence>
<organism evidence="2 3">
    <name type="scientific">Acer negundo</name>
    <name type="common">Box elder</name>
    <dbReference type="NCBI Taxonomy" id="4023"/>
    <lineage>
        <taxon>Eukaryota</taxon>
        <taxon>Viridiplantae</taxon>
        <taxon>Streptophyta</taxon>
        <taxon>Embryophyta</taxon>
        <taxon>Tracheophyta</taxon>
        <taxon>Spermatophyta</taxon>
        <taxon>Magnoliopsida</taxon>
        <taxon>eudicotyledons</taxon>
        <taxon>Gunneridae</taxon>
        <taxon>Pentapetalae</taxon>
        <taxon>rosids</taxon>
        <taxon>malvids</taxon>
        <taxon>Sapindales</taxon>
        <taxon>Sapindaceae</taxon>
        <taxon>Hippocastanoideae</taxon>
        <taxon>Acereae</taxon>
        <taxon>Acer</taxon>
    </lineage>
</organism>
<dbReference type="InterPro" id="IPR012337">
    <property type="entry name" value="RNaseH-like_sf"/>
</dbReference>
<dbReference type="PROSITE" id="PS50994">
    <property type="entry name" value="INTEGRASE"/>
    <property type="match status" value="1"/>
</dbReference>
<proteinExistence type="predicted"/>
<dbReference type="GO" id="GO:0003676">
    <property type="term" value="F:nucleic acid binding"/>
    <property type="evidence" value="ECO:0007669"/>
    <property type="project" value="InterPro"/>
</dbReference>